<dbReference type="AlphaFoldDB" id="A0A517DVM8"/>
<organism evidence="2 3">
    <name type="scientific">Sporomusa termitida</name>
    <dbReference type="NCBI Taxonomy" id="2377"/>
    <lineage>
        <taxon>Bacteria</taxon>
        <taxon>Bacillati</taxon>
        <taxon>Bacillota</taxon>
        <taxon>Negativicutes</taxon>
        <taxon>Selenomonadales</taxon>
        <taxon>Sporomusaceae</taxon>
        <taxon>Sporomusa</taxon>
    </lineage>
</organism>
<evidence type="ECO:0000256" key="1">
    <source>
        <dbReference type="SAM" id="Coils"/>
    </source>
</evidence>
<keyword evidence="1" id="KW-0175">Coiled coil</keyword>
<evidence type="ECO:0008006" key="4">
    <source>
        <dbReference type="Google" id="ProtNLM"/>
    </source>
</evidence>
<dbReference type="OrthoDB" id="1625520at2"/>
<sequence>MKQEEGKISLDLVPFMAKGIAQKAAARSELDAVYADRGIHIERASSPKVQVYNRYYRESDILTELYCQKATDFIFTALNEHDAGQADKPALTALEQMLKKCWWRIYTYVKASGPEVRFESFWQKLMAKAAAPTQCELRNLPAWPPVGQPHSRKQKATTKYALDGDFPVFWFLTNLFEKTITEKGYYFQQHLEAHLNEQERMNKKPKRKPLILMEPQKKLAGALWQFISQKLKGIPTSLNEYFYTQEYKQNAQTSLFKQENFGDLPVSAMKHVSVSRQELKRAIDLLVAGLPAETEVTDELKQSSLEYFKQILLVRACAVQYEKLRTFALEQSRLVDKAVFRPLELARLKEQLAQAGQKNCELEALLAKTNQNPMLEDLLAQKQNALNELQLKLEKSESAAKKEIAHLQEKLGAEREANQALRGLLDAEQQQNEQDSDLSPGILAQIALLKVVVLGGRTDWQQRVKQKYPNFICISSKEVKFDLSVLDAADVIVINWRFLGHSLFYRTMRYADKYNKKVAYLGNSNDKHLLQALYRECILALKGAAVT</sequence>
<evidence type="ECO:0000313" key="2">
    <source>
        <dbReference type="EMBL" id="QDR81383.1"/>
    </source>
</evidence>
<name>A0A517DVM8_9FIRM</name>
<reference evidence="2 3" key="1">
    <citation type="submission" date="2019-02" db="EMBL/GenBank/DDBJ databases">
        <title>Closed genome of Sporomusa termitida DSM 4440.</title>
        <authorList>
            <person name="Poehlein A."/>
            <person name="Daniel R."/>
        </authorList>
    </citation>
    <scope>NUCLEOTIDE SEQUENCE [LARGE SCALE GENOMIC DNA]</scope>
    <source>
        <strain evidence="2 3">DSM 4440</strain>
    </source>
</reference>
<accession>A0A517DVM8</accession>
<protein>
    <recommendedName>
        <fullName evidence="4">DUF2325 domain-containing protein</fullName>
    </recommendedName>
</protein>
<feature type="coiled-coil region" evidence="1">
    <location>
        <begin position="372"/>
        <end position="406"/>
    </location>
</feature>
<dbReference type="Proteomes" id="UP000320776">
    <property type="component" value="Chromosome"/>
</dbReference>
<evidence type="ECO:0000313" key="3">
    <source>
        <dbReference type="Proteomes" id="UP000320776"/>
    </source>
</evidence>
<dbReference type="RefSeq" id="WP_144350876.1">
    <property type="nucleotide sequence ID" value="NZ_CP036259.1"/>
</dbReference>
<dbReference type="KEGG" id="sted:SPTER_27630"/>
<gene>
    <name evidence="2" type="ORF">SPTER_27630</name>
</gene>
<keyword evidence="3" id="KW-1185">Reference proteome</keyword>
<dbReference type="EMBL" id="CP036259">
    <property type="protein sequence ID" value="QDR81383.1"/>
    <property type="molecule type" value="Genomic_DNA"/>
</dbReference>
<proteinExistence type="predicted"/>